<proteinExistence type="predicted"/>
<organism evidence="1">
    <name type="scientific">Borely moumouvirus</name>
    <dbReference type="NCBI Taxonomy" id="2712067"/>
    <lineage>
        <taxon>Viruses</taxon>
        <taxon>Varidnaviria</taxon>
        <taxon>Bamfordvirae</taxon>
        <taxon>Nucleocytoviricota</taxon>
        <taxon>Megaviricetes</taxon>
        <taxon>Imitervirales</taxon>
        <taxon>Mimiviridae</taxon>
        <taxon>Megamimivirinae</taxon>
        <taxon>Moumouvirus</taxon>
    </lineage>
</organism>
<sequence>MSVEHMIQDPFVSLMEKGFNQQLKIAVRNELASYARMSYSEVYITDADVDFFIKKYGDSFTEKDLITFMQFKLFSNCLNDK</sequence>
<protein>
    <submittedName>
        <fullName evidence="1">Uncharacterized protein</fullName>
    </submittedName>
</protein>
<name>A0A6G6AA92_9VIRU</name>
<dbReference type="EMBL" id="MN175499">
    <property type="protein sequence ID" value="QID05754.1"/>
    <property type="molecule type" value="Genomic_DNA"/>
</dbReference>
<accession>A0A6G6AA92</accession>
<evidence type="ECO:0000313" key="1">
    <source>
        <dbReference type="EMBL" id="QID05754.1"/>
    </source>
</evidence>
<reference evidence="1" key="1">
    <citation type="submission" date="2019-07" db="EMBL/GenBank/DDBJ databases">
        <title>The discovery of a new lineage B mimivirus raises questions about particles surface fibrils.</title>
        <authorList>
            <person name="Silva L.K.S."/>
            <person name="Rodrigues R.A.L."/>
            <person name="Andrade A.C.S.P."/>
            <person name="Hikida H."/>
            <person name="Andreani J."/>
            <person name="Levasseur A."/>
            <person name="La Scola B."/>
            <person name="Abrahao J.S."/>
        </authorList>
    </citation>
    <scope>NUCLEOTIDE SEQUENCE</scope>
    <source>
        <strain evidence="1">B60</strain>
    </source>
</reference>